<keyword evidence="5 15" id="KW-0732">Signal</keyword>
<comment type="similarity">
    <text evidence="14">Belongs to the cysteine-rich repeat secretory protein family. Plasmodesmata-located proteins (PDLD) subfamily.</text>
</comment>
<keyword evidence="2" id="KW-0929">Antimicrobial</keyword>
<organism evidence="17 18">
    <name type="scientific">Eucalyptus globulus</name>
    <name type="common">Tasmanian blue gum</name>
    <dbReference type="NCBI Taxonomy" id="34317"/>
    <lineage>
        <taxon>Eukaryota</taxon>
        <taxon>Viridiplantae</taxon>
        <taxon>Streptophyta</taxon>
        <taxon>Embryophyta</taxon>
        <taxon>Tracheophyta</taxon>
        <taxon>Spermatophyta</taxon>
        <taxon>Magnoliopsida</taxon>
        <taxon>eudicotyledons</taxon>
        <taxon>Gunneridae</taxon>
        <taxon>Pentapetalae</taxon>
        <taxon>rosids</taxon>
        <taxon>malvids</taxon>
        <taxon>Myrtales</taxon>
        <taxon>Myrtaceae</taxon>
        <taxon>Myrtoideae</taxon>
        <taxon>Eucalypteae</taxon>
        <taxon>Eucalyptus</taxon>
    </lineage>
</organism>
<evidence type="ECO:0000313" key="17">
    <source>
        <dbReference type="EMBL" id="KAL3735538.1"/>
    </source>
</evidence>
<dbReference type="GO" id="GO:0050832">
    <property type="term" value="P:defense response to fungus"/>
    <property type="evidence" value="ECO:0007669"/>
    <property type="project" value="UniProtKB-KW"/>
</dbReference>
<dbReference type="Gene3D" id="3.30.430.20">
    <property type="entry name" value="Gnk2 domain, C-X8-C-X2-C motif"/>
    <property type="match status" value="1"/>
</dbReference>
<keyword evidence="8" id="KW-0611">Plant defense</keyword>
<evidence type="ECO:0000256" key="8">
    <source>
        <dbReference type="ARBA" id="ARBA00022821"/>
    </source>
</evidence>
<evidence type="ECO:0000256" key="12">
    <source>
        <dbReference type="ARBA" id="ARBA00023157"/>
    </source>
</evidence>
<keyword evidence="18" id="KW-1185">Reference proteome</keyword>
<dbReference type="PANTHER" id="PTHR32080:SF54">
    <property type="entry name" value="GNK2-HOMOLOGOUS DOMAIN-CONTAINING PROTEIN"/>
    <property type="match status" value="1"/>
</dbReference>
<dbReference type="GO" id="GO:0042742">
    <property type="term" value="P:defense response to bacterium"/>
    <property type="evidence" value="ECO:0007669"/>
    <property type="project" value="UniProtKB-KW"/>
</dbReference>
<keyword evidence="7" id="KW-0677">Repeat</keyword>
<comment type="subcellular location">
    <subcellularLocation>
        <location evidence="13">Cell junction</location>
        <location evidence="13">Plasmodesma</location>
    </subcellularLocation>
    <subcellularLocation>
        <location evidence="1">Cell membrane</location>
        <topology evidence="1">Single-pass type I membrane protein</topology>
    </subcellularLocation>
</comment>
<evidence type="ECO:0000256" key="9">
    <source>
        <dbReference type="ARBA" id="ARBA00022949"/>
    </source>
</evidence>
<gene>
    <name evidence="17" type="ORF">ACJRO7_024632</name>
</gene>
<name>A0ABD3K772_EUCGL</name>
<evidence type="ECO:0000256" key="15">
    <source>
        <dbReference type="SAM" id="SignalP"/>
    </source>
</evidence>
<accession>A0ABD3K772</accession>
<dbReference type="GO" id="GO:0009506">
    <property type="term" value="C:plasmodesma"/>
    <property type="evidence" value="ECO:0007669"/>
    <property type="project" value="UniProtKB-SubCell"/>
</dbReference>
<comment type="caution">
    <text evidence="17">The sequence shown here is derived from an EMBL/GenBank/DDBJ whole genome shotgun (WGS) entry which is preliminary data.</text>
</comment>
<feature type="domain" description="Gnk2-homologous" evidence="16">
    <location>
        <begin position="28"/>
        <end position="132"/>
    </location>
</feature>
<evidence type="ECO:0000256" key="5">
    <source>
        <dbReference type="ARBA" id="ARBA00022729"/>
    </source>
</evidence>
<dbReference type="AlphaFoldDB" id="A0ABD3K772"/>
<keyword evidence="12" id="KW-1015">Disulfide bond</keyword>
<evidence type="ECO:0000256" key="6">
    <source>
        <dbReference type="ARBA" id="ARBA00022734"/>
    </source>
</evidence>
<sequence>MTTLQRLAITAFCLVCCRSNLARSDPDVSGVNYICNPDTYSDDSLYAFNVEEALYAIPYNTATQGFNYYTVSSNDLAKCYAHGACNGEISYNDCYICLETAVYQIMNQYCPLRIGGHLQLVDCRIRYENYPFKE</sequence>
<evidence type="ECO:0000256" key="11">
    <source>
        <dbReference type="ARBA" id="ARBA00023035"/>
    </source>
</evidence>
<dbReference type="GO" id="GO:0005537">
    <property type="term" value="F:D-mannose binding"/>
    <property type="evidence" value="ECO:0007669"/>
    <property type="project" value="UniProtKB-KW"/>
</dbReference>
<dbReference type="GO" id="GO:0031640">
    <property type="term" value="P:killing of cells of another organism"/>
    <property type="evidence" value="ECO:0007669"/>
    <property type="project" value="UniProtKB-KW"/>
</dbReference>
<evidence type="ECO:0000256" key="4">
    <source>
        <dbReference type="ARBA" id="ARBA00022581"/>
    </source>
</evidence>
<dbReference type="InterPro" id="IPR002902">
    <property type="entry name" value="GNK2"/>
</dbReference>
<evidence type="ECO:0000256" key="1">
    <source>
        <dbReference type="ARBA" id="ARBA00004251"/>
    </source>
</evidence>
<evidence type="ECO:0000256" key="2">
    <source>
        <dbReference type="ARBA" id="ARBA00022529"/>
    </source>
</evidence>
<dbReference type="InterPro" id="IPR038408">
    <property type="entry name" value="GNK2_sf"/>
</dbReference>
<protein>
    <recommendedName>
        <fullName evidence="16">Gnk2-homologous domain-containing protein</fullName>
    </recommendedName>
</protein>
<dbReference type="PANTHER" id="PTHR32080">
    <property type="entry name" value="ANTIFUNGAL PROTEIN GINKBILOBIN-2-LIKE"/>
    <property type="match status" value="1"/>
</dbReference>
<dbReference type="PROSITE" id="PS51473">
    <property type="entry name" value="GNK2"/>
    <property type="match status" value="1"/>
</dbReference>
<evidence type="ECO:0000313" key="18">
    <source>
        <dbReference type="Proteomes" id="UP001634007"/>
    </source>
</evidence>
<evidence type="ECO:0000256" key="10">
    <source>
        <dbReference type="ARBA" id="ARBA00023022"/>
    </source>
</evidence>
<dbReference type="EMBL" id="JBJKBG010000006">
    <property type="protein sequence ID" value="KAL3735538.1"/>
    <property type="molecule type" value="Genomic_DNA"/>
</dbReference>
<evidence type="ECO:0000256" key="3">
    <source>
        <dbReference type="ARBA" id="ARBA00022577"/>
    </source>
</evidence>
<keyword evidence="11" id="KW-0465">Mannose-binding</keyword>
<reference evidence="17 18" key="1">
    <citation type="submission" date="2024-11" db="EMBL/GenBank/DDBJ databases">
        <title>Chromosome-level genome assembly of Eucalyptus globulus Labill. provides insights into its genome evolution.</title>
        <authorList>
            <person name="Li X."/>
        </authorList>
    </citation>
    <scope>NUCLEOTIDE SEQUENCE [LARGE SCALE GENOMIC DNA]</scope>
    <source>
        <strain evidence="17">CL2024</strain>
        <tissue evidence="17">Fresh tender leaves</tissue>
    </source>
</reference>
<feature type="signal peptide" evidence="15">
    <location>
        <begin position="1"/>
        <end position="24"/>
    </location>
</feature>
<keyword evidence="6" id="KW-0430">Lectin</keyword>
<keyword evidence="10" id="KW-0044">Antibiotic</keyword>
<dbReference type="InterPro" id="IPR051378">
    <property type="entry name" value="Cell2Cell_Antifungal"/>
</dbReference>
<keyword evidence="3" id="KW-0295">Fungicide</keyword>
<dbReference type="Pfam" id="PF01657">
    <property type="entry name" value="Stress-antifung"/>
    <property type="match status" value="1"/>
</dbReference>
<dbReference type="CDD" id="cd23509">
    <property type="entry name" value="Gnk2-like"/>
    <property type="match status" value="1"/>
</dbReference>
<proteinExistence type="inferred from homology"/>
<keyword evidence="4" id="KW-0945">Host-virus interaction</keyword>
<dbReference type="Proteomes" id="UP001634007">
    <property type="component" value="Unassembled WGS sequence"/>
</dbReference>
<evidence type="ECO:0000256" key="14">
    <source>
        <dbReference type="ARBA" id="ARBA00038393"/>
    </source>
</evidence>
<evidence type="ECO:0000256" key="7">
    <source>
        <dbReference type="ARBA" id="ARBA00022737"/>
    </source>
</evidence>
<feature type="chain" id="PRO_5044761368" description="Gnk2-homologous domain-containing protein" evidence="15">
    <location>
        <begin position="25"/>
        <end position="134"/>
    </location>
</feature>
<evidence type="ECO:0000256" key="13">
    <source>
        <dbReference type="ARBA" id="ARBA00024184"/>
    </source>
</evidence>
<dbReference type="GO" id="GO:0005886">
    <property type="term" value="C:plasma membrane"/>
    <property type="evidence" value="ECO:0007669"/>
    <property type="project" value="UniProtKB-SubCell"/>
</dbReference>
<evidence type="ECO:0000259" key="16">
    <source>
        <dbReference type="PROSITE" id="PS51473"/>
    </source>
</evidence>
<keyword evidence="9" id="KW-0965">Cell junction</keyword>